<sequence>MQTRYTIAAVAFAAALALSGTAEAGKFDSIFHPDGGPSSDAGNNIGDVFHTTDDEPTPVINKQIDLTPDKPIITKYIDLGFGQPGAPGTANPGLASYRDVANLNIGLRLNCAVAGTPVEFPDDLVIANAGLIDVAAGTQIQWQVAAAGQTGIAVLAKTLKPGKSVKFNGVLAGSVEIGTACAITAIGY</sequence>
<evidence type="ECO:0000313" key="3">
    <source>
        <dbReference type="Proteomes" id="UP000782610"/>
    </source>
</evidence>
<gene>
    <name evidence="2" type="ORF">HY834_19570</name>
</gene>
<feature type="chain" id="PRO_5037296646" evidence="1">
    <location>
        <begin position="25"/>
        <end position="188"/>
    </location>
</feature>
<feature type="signal peptide" evidence="1">
    <location>
        <begin position="1"/>
        <end position="24"/>
    </location>
</feature>
<accession>A0A933L4A7</accession>
<evidence type="ECO:0000256" key="1">
    <source>
        <dbReference type="SAM" id="SignalP"/>
    </source>
</evidence>
<dbReference type="EMBL" id="JACRAF010000065">
    <property type="protein sequence ID" value="MBI4923939.1"/>
    <property type="molecule type" value="Genomic_DNA"/>
</dbReference>
<evidence type="ECO:0000313" key="2">
    <source>
        <dbReference type="EMBL" id="MBI4923939.1"/>
    </source>
</evidence>
<proteinExistence type="predicted"/>
<organism evidence="2 3">
    <name type="scientific">Devosia nanyangense</name>
    <dbReference type="NCBI Taxonomy" id="1228055"/>
    <lineage>
        <taxon>Bacteria</taxon>
        <taxon>Pseudomonadati</taxon>
        <taxon>Pseudomonadota</taxon>
        <taxon>Alphaproteobacteria</taxon>
        <taxon>Hyphomicrobiales</taxon>
        <taxon>Devosiaceae</taxon>
        <taxon>Devosia</taxon>
    </lineage>
</organism>
<protein>
    <submittedName>
        <fullName evidence="2">Uncharacterized protein</fullName>
    </submittedName>
</protein>
<reference evidence="2" key="1">
    <citation type="submission" date="2020-07" db="EMBL/GenBank/DDBJ databases">
        <title>Huge and variable diversity of episymbiotic CPR bacteria and DPANN archaea in groundwater ecosystems.</title>
        <authorList>
            <person name="He C.Y."/>
            <person name="Keren R."/>
            <person name="Whittaker M."/>
            <person name="Farag I.F."/>
            <person name="Doudna J."/>
            <person name="Cate J.H.D."/>
            <person name="Banfield J.F."/>
        </authorList>
    </citation>
    <scope>NUCLEOTIDE SEQUENCE</scope>
    <source>
        <strain evidence="2">NC_groundwater_1586_Pr3_B-0.1um_66_15</strain>
    </source>
</reference>
<dbReference type="Proteomes" id="UP000782610">
    <property type="component" value="Unassembled WGS sequence"/>
</dbReference>
<keyword evidence="1" id="KW-0732">Signal</keyword>
<comment type="caution">
    <text evidence="2">The sequence shown here is derived from an EMBL/GenBank/DDBJ whole genome shotgun (WGS) entry which is preliminary data.</text>
</comment>
<name>A0A933L4A7_9HYPH</name>
<dbReference type="AlphaFoldDB" id="A0A933L4A7"/>